<dbReference type="AlphaFoldDB" id="A3ZVS8"/>
<dbReference type="EMBL" id="AANZ01000014">
    <property type="protein sequence ID" value="EAQ79424.1"/>
    <property type="molecule type" value="Genomic_DNA"/>
</dbReference>
<organism evidence="1 2">
    <name type="scientific">Blastopirellula marina DSM 3645</name>
    <dbReference type="NCBI Taxonomy" id="314230"/>
    <lineage>
        <taxon>Bacteria</taxon>
        <taxon>Pseudomonadati</taxon>
        <taxon>Planctomycetota</taxon>
        <taxon>Planctomycetia</taxon>
        <taxon>Pirellulales</taxon>
        <taxon>Pirellulaceae</taxon>
        <taxon>Blastopirellula</taxon>
    </lineage>
</organism>
<evidence type="ECO:0000313" key="1">
    <source>
        <dbReference type="EMBL" id="EAQ79424.1"/>
    </source>
</evidence>
<reference evidence="1 2" key="1">
    <citation type="submission" date="2006-02" db="EMBL/GenBank/DDBJ databases">
        <authorList>
            <person name="Amann R."/>
            <person name="Ferriera S."/>
            <person name="Johnson J."/>
            <person name="Kravitz S."/>
            <person name="Halpern A."/>
            <person name="Remington K."/>
            <person name="Beeson K."/>
            <person name="Tran B."/>
            <person name="Rogers Y.-H."/>
            <person name="Friedman R."/>
            <person name="Venter J.C."/>
        </authorList>
    </citation>
    <scope>NUCLEOTIDE SEQUENCE [LARGE SCALE GENOMIC DNA]</scope>
    <source>
        <strain evidence="1 2">DSM 3645</strain>
    </source>
</reference>
<comment type="caution">
    <text evidence="1">The sequence shown here is derived from an EMBL/GenBank/DDBJ whole genome shotgun (WGS) entry which is preliminary data.</text>
</comment>
<proteinExistence type="predicted"/>
<dbReference type="HOGENOM" id="CLU_3395324_0_0_0"/>
<dbReference type="Proteomes" id="UP000004358">
    <property type="component" value="Unassembled WGS sequence"/>
</dbReference>
<gene>
    <name evidence="1" type="ORF">DSM3645_03073</name>
</gene>
<protein>
    <submittedName>
        <fullName evidence="1">Uncharacterized protein</fullName>
    </submittedName>
</protein>
<evidence type="ECO:0000313" key="2">
    <source>
        <dbReference type="Proteomes" id="UP000004358"/>
    </source>
</evidence>
<sequence>MGFILLSLPQPFTLLIMAQGRSRYWQRIRNY</sequence>
<name>A3ZVS8_9BACT</name>
<accession>A3ZVS8</accession>